<proteinExistence type="predicted"/>
<evidence type="ECO:0000313" key="1">
    <source>
        <dbReference type="EMBL" id="CAG8806173.1"/>
    </source>
</evidence>
<dbReference type="EMBL" id="CAJVQC010066168">
    <property type="protein sequence ID" value="CAG8806173.1"/>
    <property type="molecule type" value="Genomic_DNA"/>
</dbReference>
<keyword evidence="2" id="KW-1185">Reference proteome</keyword>
<dbReference type="Proteomes" id="UP000789920">
    <property type="component" value="Unassembled WGS sequence"/>
</dbReference>
<evidence type="ECO:0000313" key="2">
    <source>
        <dbReference type="Proteomes" id="UP000789920"/>
    </source>
</evidence>
<gene>
    <name evidence="1" type="ORF">RPERSI_LOCUS22100</name>
</gene>
<reference evidence="1" key="1">
    <citation type="submission" date="2021-06" db="EMBL/GenBank/DDBJ databases">
        <authorList>
            <person name="Kallberg Y."/>
            <person name="Tangrot J."/>
            <person name="Rosling A."/>
        </authorList>
    </citation>
    <scope>NUCLEOTIDE SEQUENCE</scope>
    <source>
        <strain evidence="1">MA461A</strain>
    </source>
</reference>
<accession>A0ACA9RRB1</accession>
<sequence>MAFCIDKNQLKIQNFPESWRDKLNNMNSILVEKEVLEEIKKNDEFTESIESNYNKWNIKNNSDKILLSYNSINNVKIDIQIDILYAEIKAIKLLKNKDLLMKVGYIPKFEFDLIELMIEDYVNSRFKLSLYGTELMEHLLKKNKFEFIDKILKNIIKLTIKNENKNFISNLLLMWIVTDNFYTLSQYPEIINWFLSRIAFFVPDDTLNE</sequence>
<comment type="caution">
    <text evidence="1">The sequence shown here is derived from an EMBL/GenBank/DDBJ whole genome shotgun (WGS) entry which is preliminary data.</text>
</comment>
<name>A0ACA9RRB1_9GLOM</name>
<feature type="non-terminal residue" evidence="1">
    <location>
        <position position="209"/>
    </location>
</feature>
<protein>
    <submittedName>
        <fullName evidence="1">33826_t:CDS:1</fullName>
    </submittedName>
</protein>
<feature type="non-terminal residue" evidence="1">
    <location>
        <position position="1"/>
    </location>
</feature>
<organism evidence="1 2">
    <name type="scientific">Racocetra persica</name>
    <dbReference type="NCBI Taxonomy" id="160502"/>
    <lineage>
        <taxon>Eukaryota</taxon>
        <taxon>Fungi</taxon>
        <taxon>Fungi incertae sedis</taxon>
        <taxon>Mucoromycota</taxon>
        <taxon>Glomeromycotina</taxon>
        <taxon>Glomeromycetes</taxon>
        <taxon>Diversisporales</taxon>
        <taxon>Gigasporaceae</taxon>
        <taxon>Racocetra</taxon>
    </lineage>
</organism>